<organism evidence="1 2">
    <name type="scientific">Marivirga lumbricoides</name>
    <dbReference type="NCBI Taxonomy" id="1046115"/>
    <lineage>
        <taxon>Bacteria</taxon>
        <taxon>Pseudomonadati</taxon>
        <taxon>Bacteroidota</taxon>
        <taxon>Cytophagia</taxon>
        <taxon>Cytophagales</taxon>
        <taxon>Marivirgaceae</taxon>
        <taxon>Marivirga</taxon>
    </lineage>
</organism>
<gene>
    <name evidence="1" type="ORF">GCM10011506_26660</name>
</gene>
<evidence type="ECO:0000313" key="1">
    <source>
        <dbReference type="EMBL" id="GGC39842.1"/>
    </source>
</evidence>
<sequence length="84" mass="10016">MDKIKIINQTIEEWFAKNKDIDKVLAKDLMPDFIKNGVFEKDHRKGLPIRNVLRELDRNDQLGQIPAVHPERKAKNTNWYFVRN</sequence>
<comment type="caution">
    <text evidence="1">The sequence shown here is derived from an EMBL/GenBank/DDBJ whole genome shotgun (WGS) entry which is preliminary data.</text>
</comment>
<evidence type="ECO:0000313" key="2">
    <source>
        <dbReference type="Proteomes" id="UP000636010"/>
    </source>
</evidence>
<protein>
    <submittedName>
        <fullName evidence="1">Uncharacterized protein</fullName>
    </submittedName>
</protein>
<accession>A0ABQ1MGI6</accession>
<dbReference type="Proteomes" id="UP000636010">
    <property type="component" value="Unassembled WGS sequence"/>
</dbReference>
<dbReference type="RefSeq" id="WP_188464230.1">
    <property type="nucleotide sequence ID" value="NZ_BAABHU010000008.1"/>
</dbReference>
<keyword evidence="2" id="KW-1185">Reference proteome</keyword>
<name>A0ABQ1MGI6_9BACT</name>
<reference evidence="2" key="1">
    <citation type="journal article" date="2019" name="Int. J. Syst. Evol. Microbiol.">
        <title>The Global Catalogue of Microorganisms (GCM) 10K type strain sequencing project: providing services to taxonomists for standard genome sequencing and annotation.</title>
        <authorList>
            <consortium name="The Broad Institute Genomics Platform"/>
            <consortium name="The Broad Institute Genome Sequencing Center for Infectious Disease"/>
            <person name="Wu L."/>
            <person name="Ma J."/>
        </authorList>
    </citation>
    <scope>NUCLEOTIDE SEQUENCE [LARGE SCALE GENOMIC DNA]</scope>
    <source>
        <strain evidence="2">CGMCC 1.10832</strain>
    </source>
</reference>
<dbReference type="EMBL" id="BMEC01000008">
    <property type="protein sequence ID" value="GGC39842.1"/>
    <property type="molecule type" value="Genomic_DNA"/>
</dbReference>
<proteinExistence type="predicted"/>